<dbReference type="InterPro" id="IPR003131">
    <property type="entry name" value="T1-type_BTB"/>
</dbReference>
<name>A0ABS2Y035_POLSP</name>
<evidence type="ECO:0000259" key="2">
    <source>
        <dbReference type="Pfam" id="PF02214"/>
    </source>
</evidence>
<dbReference type="Pfam" id="PF02214">
    <property type="entry name" value="BTB_2"/>
    <property type="match status" value="1"/>
</dbReference>
<accession>A0ABS2Y035</accession>
<feature type="domain" description="BTB/POZ" evidence="3">
    <location>
        <begin position="393"/>
        <end position="425"/>
    </location>
</feature>
<feature type="non-terminal residue" evidence="4">
    <location>
        <position position="445"/>
    </location>
</feature>
<sequence length="445" mass="49352">MHTIAWRLPVRVQAILLPTIGGSSQGVAHNWSSAAQGGLRSARVFSAHHASATPLVWPGACGLACKLPRAVLSSDAVALRWLHTQPIPQRSFPTNPQFCLGEAQDGMGMFRNPSPTLIPQSSPFANLSSGQAVPHSPCREQGIADAKDHHVIPISRLFNGTEPIVLDSLKQHYFIDRDGEIFRFILSFLRTCKLLLPDDFRDFSLLYEEARYYQLAPMIKELERWKQEKEQRKYSQPCDCLVVRVSPDLGERIALSGEKVLIEEIFPETGDVMCNSVNAGWNQDPTHVIRFPLNGYCRLNSVQPGCNSHADSGEMKTNRRMFRQLLFTLQARHAASAELQRQDHLQAGPQAPNQSTGFAGPPCSHNIGGQHRSGQLTGKPAGARPDHRGRWCTVLERLFQKGFSAVASCGGGVDSSQFSEYVLCREDRKSQPTATTIRIKQEPLD</sequence>
<dbReference type="InterPro" id="IPR011333">
    <property type="entry name" value="SKP1/BTB/POZ_sf"/>
</dbReference>
<organism evidence="4 5">
    <name type="scientific">Polyodon spathula</name>
    <name type="common">North American paddlefish</name>
    <name type="synonym">Squalus spathula</name>
    <dbReference type="NCBI Taxonomy" id="7913"/>
    <lineage>
        <taxon>Eukaryota</taxon>
        <taxon>Metazoa</taxon>
        <taxon>Chordata</taxon>
        <taxon>Craniata</taxon>
        <taxon>Vertebrata</taxon>
        <taxon>Euteleostomi</taxon>
        <taxon>Actinopterygii</taxon>
        <taxon>Chondrostei</taxon>
        <taxon>Acipenseriformes</taxon>
        <taxon>Polyodontidae</taxon>
        <taxon>Polyodon</taxon>
    </lineage>
</organism>
<comment type="caution">
    <text evidence="4">The sequence shown here is derived from an EMBL/GenBank/DDBJ whole genome shotgun (WGS) entry which is preliminary data.</text>
</comment>
<keyword evidence="5" id="KW-1185">Reference proteome</keyword>
<reference evidence="4" key="1">
    <citation type="journal article" date="2021" name="Cell">
        <title>Tracing the genetic footprints of vertebrate landing in non-teleost ray-finned fishes.</title>
        <authorList>
            <person name="Bi X."/>
            <person name="Wang K."/>
            <person name="Yang L."/>
            <person name="Pan H."/>
            <person name="Jiang H."/>
            <person name="Wei Q."/>
            <person name="Fang M."/>
            <person name="Yu H."/>
            <person name="Zhu C."/>
            <person name="Cai Y."/>
            <person name="He Y."/>
            <person name="Gan X."/>
            <person name="Zeng H."/>
            <person name="Yu D."/>
            <person name="Zhu Y."/>
            <person name="Jiang H."/>
            <person name="Qiu Q."/>
            <person name="Yang H."/>
            <person name="Zhang Y.E."/>
            <person name="Wang W."/>
            <person name="Zhu M."/>
            <person name="He S."/>
            <person name="Zhang G."/>
        </authorList>
    </citation>
    <scope>NUCLEOTIDE SEQUENCE</scope>
    <source>
        <strain evidence="4">Pddl_001</strain>
    </source>
</reference>
<feature type="non-terminal residue" evidence="4">
    <location>
        <position position="1"/>
    </location>
</feature>
<protein>
    <submittedName>
        <fullName evidence="4">KCD15 protein</fullName>
    </submittedName>
</protein>
<dbReference type="PANTHER" id="PTHR14499">
    <property type="entry name" value="POTASSIUM CHANNEL TETRAMERIZATION DOMAIN-CONTAINING"/>
    <property type="match status" value="1"/>
</dbReference>
<dbReference type="EMBL" id="JAAWVQ010090330">
    <property type="protein sequence ID" value="MBN3279525.1"/>
    <property type="molecule type" value="Genomic_DNA"/>
</dbReference>
<evidence type="ECO:0000256" key="1">
    <source>
        <dbReference type="SAM" id="MobiDB-lite"/>
    </source>
</evidence>
<feature type="domain" description="Potassium channel tetramerisation-type BTB" evidence="2">
    <location>
        <begin position="166"/>
        <end position="218"/>
    </location>
</feature>
<feature type="domain" description="BTB/POZ" evidence="3">
    <location>
        <begin position="239"/>
        <end position="303"/>
    </location>
</feature>
<dbReference type="InterPro" id="IPR048595">
    <property type="entry name" value="KCTD1-15-like_C"/>
</dbReference>
<evidence type="ECO:0000313" key="4">
    <source>
        <dbReference type="EMBL" id="MBN3279525.1"/>
    </source>
</evidence>
<proteinExistence type="predicted"/>
<gene>
    <name evidence="4" type="primary">Kctd15</name>
    <name evidence="4" type="ORF">GTO93_0019079</name>
</gene>
<evidence type="ECO:0000259" key="3">
    <source>
        <dbReference type="Pfam" id="PF20871"/>
    </source>
</evidence>
<dbReference type="Proteomes" id="UP001166093">
    <property type="component" value="Unassembled WGS sequence"/>
</dbReference>
<dbReference type="SUPFAM" id="SSF54695">
    <property type="entry name" value="POZ domain"/>
    <property type="match status" value="1"/>
</dbReference>
<dbReference type="Gene3D" id="3.30.710.10">
    <property type="entry name" value="Potassium Channel Kv1.1, Chain A"/>
    <property type="match status" value="1"/>
</dbReference>
<evidence type="ECO:0000313" key="5">
    <source>
        <dbReference type="Proteomes" id="UP001166093"/>
    </source>
</evidence>
<dbReference type="PANTHER" id="PTHR14499:SF27">
    <property type="entry name" value="BTB_POZ DOMAIN-CONTAINING PROTEIN KCTD15"/>
    <property type="match status" value="1"/>
</dbReference>
<feature type="region of interest" description="Disordered" evidence="1">
    <location>
        <begin position="347"/>
        <end position="386"/>
    </location>
</feature>
<dbReference type="Pfam" id="PF20871">
    <property type="entry name" value="KCTD1-15_CTD"/>
    <property type="match status" value="2"/>
</dbReference>